<dbReference type="Proteomes" id="UP001595816">
    <property type="component" value="Unassembled WGS sequence"/>
</dbReference>
<reference evidence="2" key="1">
    <citation type="journal article" date="2019" name="Int. J. Syst. Evol. Microbiol.">
        <title>The Global Catalogue of Microorganisms (GCM) 10K type strain sequencing project: providing services to taxonomists for standard genome sequencing and annotation.</title>
        <authorList>
            <consortium name="The Broad Institute Genomics Platform"/>
            <consortium name="The Broad Institute Genome Sequencing Center for Infectious Disease"/>
            <person name="Wu L."/>
            <person name="Ma J."/>
        </authorList>
    </citation>
    <scope>NUCLEOTIDE SEQUENCE [LARGE SCALE GENOMIC DNA]</scope>
    <source>
        <strain evidence="2">CGMCC 4.7289</strain>
    </source>
</reference>
<organism evidence="1 2">
    <name type="scientific">Hamadaea flava</name>
    <dbReference type="NCBI Taxonomy" id="1742688"/>
    <lineage>
        <taxon>Bacteria</taxon>
        <taxon>Bacillati</taxon>
        <taxon>Actinomycetota</taxon>
        <taxon>Actinomycetes</taxon>
        <taxon>Micromonosporales</taxon>
        <taxon>Micromonosporaceae</taxon>
        <taxon>Hamadaea</taxon>
    </lineage>
</organism>
<keyword evidence="2" id="KW-1185">Reference proteome</keyword>
<dbReference type="EMBL" id="JBHSAY010000006">
    <property type="protein sequence ID" value="MFC4131686.1"/>
    <property type="molecule type" value="Genomic_DNA"/>
</dbReference>
<evidence type="ECO:0000313" key="2">
    <source>
        <dbReference type="Proteomes" id="UP001595816"/>
    </source>
</evidence>
<sequence>MEVSEEKRFAVHKDVIDIDHSAGLTYILQLRWDVQRELQESTRSRAGGDVDRVLGRSERHDEVVDVSELYLIAVRVDLPYLAGMCAEDKRGSSPSHRGTHRGLGKFNQTASAVLVLSRQQKDAATVCDARGEVAVRRGGDRVGPAEDRWLQRH</sequence>
<accession>A0ABV8LL29</accession>
<proteinExistence type="predicted"/>
<evidence type="ECO:0000313" key="1">
    <source>
        <dbReference type="EMBL" id="MFC4131686.1"/>
    </source>
</evidence>
<protein>
    <submittedName>
        <fullName evidence="1">Uncharacterized protein</fullName>
    </submittedName>
</protein>
<dbReference type="RefSeq" id="WP_253755427.1">
    <property type="nucleotide sequence ID" value="NZ_JAMZDZ010000001.1"/>
</dbReference>
<name>A0ABV8LL29_9ACTN</name>
<comment type="caution">
    <text evidence="1">The sequence shown here is derived from an EMBL/GenBank/DDBJ whole genome shotgun (WGS) entry which is preliminary data.</text>
</comment>
<gene>
    <name evidence="1" type="ORF">ACFOZ4_13845</name>
</gene>